<proteinExistence type="predicted"/>
<dbReference type="Proteomes" id="UP001151532">
    <property type="component" value="Chromosome 4"/>
</dbReference>
<organism evidence="1 2">
    <name type="scientific">Salix purpurea</name>
    <name type="common">Purple osier willow</name>
    <dbReference type="NCBI Taxonomy" id="77065"/>
    <lineage>
        <taxon>Eukaryota</taxon>
        <taxon>Viridiplantae</taxon>
        <taxon>Streptophyta</taxon>
        <taxon>Embryophyta</taxon>
        <taxon>Tracheophyta</taxon>
        <taxon>Spermatophyta</taxon>
        <taxon>Magnoliopsida</taxon>
        <taxon>eudicotyledons</taxon>
        <taxon>Gunneridae</taxon>
        <taxon>Pentapetalae</taxon>
        <taxon>rosids</taxon>
        <taxon>fabids</taxon>
        <taxon>Malpighiales</taxon>
        <taxon>Salicaceae</taxon>
        <taxon>Saliceae</taxon>
        <taxon>Salix</taxon>
    </lineage>
</organism>
<keyword evidence="2" id="KW-1185">Reference proteome</keyword>
<evidence type="ECO:0000313" key="2">
    <source>
        <dbReference type="Proteomes" id="UP001151532"/>
    </source>
</evidence>
<reference evidence="1" key="1">
    <citation type="submission" date="2022-11" db="EMBL/GenBank/DDBJ databases">
        <authorList>
            <person name="Hyden B.L."/>
            <person name="Feng K."/>
            <person name="Yates T."/>
            <person name="Jawdy S."/>
            <person name="Smart L.B."/>
            <person name="Muchero W."/>
        </authorList>
    </citation>
    <scope>NUCLEOTIDE SEQUENCE</scope>
    <source>
        <tissue evidence="1">Shoot tip</tissue>
    </source>
</reference>
<accession>A0A9Q0WJM8</accession>
<evidence type="ECO:0000313" key="1">
    <source>
        <dbReference type="EMBL" id="KAJ6767078.1"/>
    </source>
</evidence>
<sequence length="47" mass="5816">MCLQYCISIHSYREMRRKVFWEQQQTKHHRAHMVSWGNLVRHGCCCH</sequence>
<comment type="caution">
    <text evidence="1">The sequence shown here is derived from an EMBL/GenBank/DDBJ whole genome shotgun (WGS) entry which is preliminary data.</text>
</comment>
<dbReference type="AlphaFoldDB" id="A0A9Q0WJM8"/>
<name>A0A9Q0WJM8_SALPP</name>
<gene>
    <name evidence="1" type="ORF">OIU79_022946</name>
</gene>
<dbReference type="EMBL" id="JAPFFK010000004">
    <property type="protein sequence ID" value="KAJ6767078.1"/>
    <property type="molecule type" value="Genomic_DNA"/>
</dbReference>
<reference evidence="1" key="2">
    <citation type="journal article" date="2023" name="Int. J. Mol. Sci.">
        <title>De Novo Assembly and Annotation of 11 Diverse Shrub Willow (Salix) Genomes Reveals Novel Gene Organization in Sex-Linked Regions.</title>
        <authorList>
            <person name="Hyden B."/>
            <person name="Feng K."/>
            <person name="Yates T.B."/>
            <person name="Jawdy S."/>
            <person name="Cereghino C."/>
            <person name="Smart L.B."/>
            <person name="Muchero W."/>
        </authorList>
    </citation>
    <scope>NUCLEOTIDE SEQUENCE</scope>
    <source>
        <tissue evidence="1">Shoot tip</tissue>
    </source>
</reference>
<protein>
    <submittedName>
        <fullName evidence="1">Uncharacterized protein</fullName>
    </submittedName>
</protein>